<sequence>MPGISIRLSRRVRDKISCTSSACSSRSGSTKVSATCRSKAVSSACQNCSTGVAPCSTSSRYRPPAMLAPGTSCRSSAEADESSADSCGASNAIGSRVGSPAKSLFGRVGATDGATVPIWTSAATSGWKSSAAWPCARSETSGAGVAEELSEWLSATSDPFRIPPPAMGAGGSRRTGCSTRYPPGVNEFLRSEYVTWGRWGGWSRATARPGGGSGSWLPPNRRRIAACAARASGTSARSIVTATIGTMSTASTASRSSEPGPPCSVRAANPSSRSAT</sequence>
<proteinExistence type="predicted"/>
<name>A0A2S8BCX9_9MYCO</name>
<organism evidence="2 3">
    <name type="scientific">Mycobacterium talmoniae</name>
    <dbReference type="NCBI Taxonomy" id="1858794"/>
    <lineage>
        <taxon>Bacteria</taxon>
        <taxon>Bacillati</taxon>
        <taxon>Actinomycetota</taxon>
        <taxon>Actinomycetes</taxon>
        <taxon>Mycobacteriales</taxon>
        <taxon>Mycobacteriaceae</taxon>
        <taxon>Mycobacterium</taxon>
    </lineage>
</organism>
<evidence type="ECO:0000313" key="2">
    <source>
        <dbReference type="EMBL" id="PQM44499.1"/>
    </source>
</evidence>
<gene>
    <name evidence="2" type="ORF">C1Y40_05345</name>
</gene>
<evidence type="ECO:0000256" key="1">
    <source>
        <dbReference type="SAM" id="MobiDB-lite"/>
    </source>
</evidence>
<feature type="region of interest" description="Disordered" evidence="1">
    <location>
        <begin position="156"/>
        <end position="179"/>
    </location>
</feature>
<accession>A0A2S8BCX9</accession>
<feature type="compositionally biased region" description="Low complexity" evidence="1">
    <location>
        <begin position="248"/>
        <end position="257"/>
    </location>
</feature>
<protein>
    <submittedName>
        <fullName evidence="2">Uncharacterized protein</fullName>
    </submittedName>
</protein>
<reference evidence="2 3" key="1">
    <citation type="journal article" date="2017" name="Int. J. Syst. Evol. Microbiol.">
        <title>Mycobacterium talmoniae sp. nov., a slowly growing mycobacterium isolated from human respiratory samples.</title>
        <authorList>
            <person name="Davidson R.M."/>
            <person name="DeGroote M.A."/>
            <person name="Marola J.L."/>
            <person name="Buss S."/>
            <person name="Jones V."/>
            <person name="McNeil M.R."/>
            <person name="Freifeld A.G."/>
            <person name="Elaine Epperson L."/>
            <person name="Hasan N.A."/>
            <person name="Jackson M."/>
            <person name="Iwen P.C."/>
            <person name="Salfinger M."/>
            <person name="Strong M."/>
        </authorList>
    </citation>
    <scope>NUCLEOTIDE SEQUENCE [LARGE SCALE GENOMIC DNA]</scope>
    <source>
        <strain evidence="2 3">ATCC BAA-2683</strain>
    </source>
</reference>
<dbReference type="EMBL" id="PPEA01000786">
    <property type="protein sequence ID" value="PQM44499.1"/>
    <property type="molecule type" value="Genomic_DNA"/>
</dbReference>
<dbReference type="AlphaFoldDB" id="A0A2S8BCX9"/>
<comment type="caution">
    <text evidence="2">The sequence shown here is derived from an EMBL/GenBank/DDBJ whole genome shotgun (WGS) entry which is preliminary data.</text>
</comment>
<evidence type="ECO:0000313" key="3">
    <source>
        <dbReference type="Proteomes" id="UP000238296"/>
    </source>
</evidence>
<dbReference type="Proteomes" id="UP000238296">
    <property type="component" value="Unassembled WGS sequence"/>
</dbReference>
<feature type="region of interest" description="Disordered" evidence="1">
    <location>
        <begin position="248"/>
        <end position="276"/>
    </location>
</feature>